<dbReference type="RefSeq" id="WP_155478375.1">
    <property type="nucleotide sequence ID" value="NZ_WNKV01000001.1"/>
</dbReference>
<organism evidence="1 2">
    <name type="scientific">Rhodoplanes serenus</name>
    <dbReference type="NCBI Taxonomy" id="200615"/>
    <lineage>
        <taxon>Bacteria</taxon>
        <taxon>Pseudomonadati</taxon>
        <taxon>Pseudomonadota</taxon>
        <taxon>Alphaproteobacteria</taxon>
        <taxon>Hyphomicrobiales</taxon>
        <taxon>Nitrobacteraceae</taxon>
        <taxon>Rhodoplanes</taxon>
    </lineage>
</organism>
<dbReference type="AlphaFoldDB" id="A0A9X4XI77"/>
<dbReference type="Proteomes" id="UP000438991">
    <property type="component" value="Unassembled WGS sequence"/>
</dbReference>
<dbReference type="SUPFAM" id="SSF53850">
    <property type="entry name" value="Periplasmic binding protein-like II"/>
    <property type="match status" value="1"/>
</dbReference>
<evidence type="ECO:0000313" key="2">
    <source>
        <dbReference type="Proteomes" id="UP000438991"/>
    </source>
</evidence>
<dbReference type="PANTHER" id="PTHR30024:SF48">
    <property type="entry name" value="ABC TRANSPORTER SUBSTRATE-BINDING PROTEIN"/>
    <property type="match status" value="1"/>
</dbReference>
<sequence>MSRRDPNRRDLNRRDPSRRDLLHGTTALAIAAAVVPIGPARAAPVTIRLGYGEVPGDISPLLFEKTEILRHYGRSYTVEPIYFQGTSVALQAMAARELDVSYIAFSSLGLAILNGGLDLKVIADVAGWSSKGHQGPEYLVRADSGIATLADLRGKVLATSARGSGFHYAMLANLKKAGLVEKTDFTVVEVRLPAMEATLREKKVDLVTATPPFLQTMERNGGVRRLFRPEDAMGEVQSLVHVARADFLREQRAAVVDFLEDSIRALRWFLDPANQTEAAEITARFTKRPASVYQGWVFGRGDFYRDPEKTPDIAALQRNLDTVHDLGVLRRRVEVAPHVDLAPLAEAKARLGTN</sequence>
<dbReference type="PROSITE" id="PS51318">
    <property type="entry name" value="TAT"/>
    <property type="match status" value="1"/>
</dbReference>
<name>A0A9X4XI77_9BRAD</name>
<gene>
    <name evidence="1" type="ORF">GJ689_02175</name>
</gene>
<dbReference type="InterPro" id="IPR006311">
    <property type="entry name" value="TAT_signal"/>
</dbReference>
<reference evidence="1 2" key="1">
    <citation type="submission" date="2019-11" db="EMBL/GenBank/DDBJ databases">
        <title>Whole-genome sequence of Rhodoplanes serenus DSM 18633, type strain.</title>
        <authorList>
            <person name="Kyndt J.A."/>
            <person name="Meyer T.E."/>
        </authorList>
    </citation>
    <scope>NUCLEOTIDE SEQUENCE [LARGE SCALE GENOMIC DNA]</scope>
    <source>
        <strain evidence="1 2">DSM 18633</strain>
    </source>
</reference>
<dbReference type="PANTHER" id="PTHR30024">
    <property type="entry name" value="ALIPHATIC SULFONATES-BINDING PROTEIN-RELATED"/>
    <property type="match status" value="1"/>
</dbReference>
<dbReference type="Gene3D" id="3.40.190.10">
    <property type="entry name" value="Periplasmic binding protein-like II"/>
    <property type="match status" value="2"/>
</dbReference>
<evidence type="ECO:0008006" key="3">
    <source>
        <dbReference type="Google" id="ProtNLM"/>
    </source>
</evidence>
<dbReference type="Pfam" id="PF13379">
    <property type="entry name" value="NMT1_2"/>
    <property type="match status" value="1"/>
</dbReference>
<proteinExistence type="predicted"/>
<accession>A0A9X4XI77</accession>
<dbReference type="EMBL" id="WNKV01000001">
    <property type="protein sequence ID" value="MTW15007.1"/>
    <property type="molecule type" value="Genomic_DNA"/>
</dbReference>
<evidence type="ECO:0000313" key="1">
    <source>
        <dbReference type="EMBL" id="MTW15007.1"/>
    </source>
</evidence>
<comment type="caution">
    <text evidence="1">The sequence shown here is derived from an EMBL/GenBank/DDBJ whole genome shotgun (WGS) entry which is preliminary data.</text>
</comment>
<protein>
    <recommendedName>
        <fullName evidence="3">PhnD/SsuA/transferrin family substrate-binding protein</fullName>
    </recommendedName>
</protein>